<dbReference type="CDD" id="cd04301">
    <property type="entry name" value="NAT_SF"/>
    <property type="match status" value="1"/>
</dbReference>
<dbReference type="GO" id="GO:0016747">
    <property type="term" value="F:acyltransferase activity, transferring groups other than amino-acyl groups"/>
    <property type="evidence" value="ECO:0007669"/>
    <property type="project" value="InterPro"/>
</dbReference>
<evidence type="ECO:0000313" key="4">
    <source>
        <dbReference type="EMBL" id="RKT72940.1"/>
    </source>
</evidence>
<dbReference type="InterPro" id="IPR016181">
    <property type="entry name" value="Acyl_CoA_acyltransferase"/>
</dbReference>
<keyword evidence="5" id="KW-1185">Reference proteome</keyword>
<dbReference type="PROSITE" id="PS51186">
    <property type="entry name" value="GNAT"/>
    <property type="match status" value="1"/>
</dbReference>
<evidence type="ECO:0000259" key="3">
    <source>
        <dbReference type="PROSITE" id="PS51186"/>
    </source>
</evidence>
<dbReference type="PANTHER" id="PTHR43877">
    <property type="entry name" value="AMINOALKYLPHOSPHONATE N-ACETYLTRANSFERASE-RELATED-RELATED"/>
    <property type="match status" value="1"/>
</dbReference>
<dbReference type="EMBL" id="RBXR01000001">
    <property type="protein sequence ID" value="RKT72940.1"/>
    <property type="molecule type" value="Genomic_DNA"/>
</dbReference>
<evidence type="ECO:0000256" key="1">
    <source>
        <dbReference type="ARBA" id="ARBA00022679"/>
    </source>
</evidence>
<protein>
    <submittedName>
        <fullName evidence="4">Acetyltransferase (GNAT) family protein</fullName>
    </submittedName>
</protein>
<dbReference type="InterPro" id="IPR000182">
    <property type="entry name" value="GNAT_dom"/>
</dbReference>
<dbReference type="SUPFAM" id="SSF55729">
    <property type="entry name" value="Acyl-CoA N-acyltransferases (Nat)"/>
    <property type="match status" value="1"/>
</dbReference>
<evidence type="ECO:0000313" key="5">
    <source>
        <dbReference type="Proteomes" id="UP000272729"/>
    </source>
</evidence>
<keyword evidence="1 4" id="KW-0808">Transferase</keyword>
<dbReference type="PANTHER" id="PTHR43877:SF2">
    <property type="entry name" value="AMINOALKYLPHOSPHONATE N-ACETYLTRANSFERASE-RELATED"/>
    <property type="match status" value="1"/>
</dbReference>
<comment type="caution">
    <text evidence="4">The sequence shown here is derived from an EMBL/GenBank/DDBJ whole genome shotgun (WGS) entry which is preliminary data.</text>
</comment>
<dbReference type="AlphaFoldDB" id="A0A495XF96"/>
<dbReference type="Proteomes" id="UP000272729">
    <property type="component" value="Unassembled WGS sequence"/>
</dbReference>
<accession>A0A495XF96</accession>
<keyword evidence="2" id="KW-0012">Acyltransferase</keyword>
<reference evidence="4 5" key="1">
    <citation type="submission" date="2018-10" db="EMBL/GenBank/DDBJ databases">
        <title>Sequencing the genomes of 1000 actinobacteria strains.</title>
        <authorList>
            <person name="Klenk H.-P."/>
        </authorList>
    </citation>
    <scope>NUCLEOTIDE SEQUENCE [LARGE SCALE GENOMIC DNA]</scope>
    <source>
        <strain evidence="4 5">DSM 43911</strain>
    </source>
</reference>
<proteinExistence type="predicted"/>
<sequence length="159" mass="17645">MVRVELFTRAYDHPDSVKLIADLQQVFVVRYGDEDVTPVDPAQFAAPRGHFVVGYLDGVPVACGGWRAHDVADGSIRPGDAEIKRMYTVDSVRGRGLSRQVLAELESSARAVGRTRMILETGTRQPEAIGLYESSGYERIDNFGVYRDHPESLCFGKEL</sequence>
<gene>
    <name evidence="4" type="ORF">DFJ66_6266</name>
</gene>
<dbReference type="InterPro" id="IPR050832">
    <property type="entry name" value="Bact_Acetyltransf"/>
</dbReference>
<dbReference type="Pfam" id="PF00583">
    <property type="entry name" value="Acetyltransf_1"/>
    <property type="match status" value="1"/>
</dbReference>
<feature type="domain" description="N-acetyltransferase" evidence="3">
    <location>
        <begin position="6"/>
        <end position="159"/>
    </location>
</feature>
<name>A0A495XF96_9PSEU</name>
<dbReference type="Gene3D" id="3.40.630.30">
    <property type="match status" value="1"/>
</dbReference>
<organism evidence="4 5">
    <name type="scientific">Saccharothrix variisporea</name>
    <dbReference type="NCBI Taxonomy" id="543527"/>
    <lineage>
        <taxon>Bacteria</taxon>
        <taxon>Bacillati</taxon>
        <taxon>Actinomycetota</taxon>
        <taxon>Actinomycetes</taxon>
        <taxon>Pseudonocardiales</taxon>
        <taxon>Pseudonocardiaceae</taxon>
        <taxon>Saccharothrix</taxon>
    </lineage>
</organism>
<evidence type="ECO:0000256" key="2">
    <source>
        <dbReference type="ARBA" id="ARBA00023315"/>
    </source>
</evidence>